<organism evidence="4 5">
    <name type="scientific">Hansschlegelia quercus</name>
    <dbReference type="NCBI Taxonomy" id="2528245"/>
    <lineage>
        <taxon>Bacteria</taxon>
        <taxon>Pseudomonadati</taxon>
        <taxon>Pseudomonadota</taxon>
        <taxon>Alphaproteobacteria</taxon>
        <taxon>Hyphomicrobiales</taxon>
        <taxon>Methylopilaceae</taxon>
        <taxon>Hansschlegelia</taxon>
    </lineage>
</organism>
<dbReference type="Gene3D" id="3.30.1950.10">
    <property type="entry name" value="wza like domain"/>
    <property type="match status" value="1"/>
</dbReference>
<dbReference type="PANTHER" id="PTHR33619:SF3">
    <property type="entry name" value="POLYSACCHARIDE EXPORT PROTEIN GFCE-RELATED"/>
    <property type="match status" value="1"/>
</dbReference>
<keyword evidence="1 2" id="KW-0732">Signal</keyword>
<dbReference type="EMBL" id="SIUB01000002">
    <property type="protein sequence ID" value="TBN54049.1"/>
    <property type="molecule type" value="Genomic_DNA"/>
</dbReference>
<dbReference type="Pfam" id="PF02563">
    <property type="entry name" value="Poly_export"/>
    <property type="match status" value="1"/>
</dbReference>
<evidence type="ECO:0000256" key="2">
    <source>
        <dbReference type="SAM" id="SignalP"/>
    </source>
</evidence>
<dbReference type="AlphaFoldDB" id="A0A4Q9GII7"/>
<comment type="caution">
    <text evidence="4">The sequence shown here is derived from an EMBL/GenBank/DDBJ whole genome shotgun (WGS) entry which is preliminary data.</text>
</comment>
<dbReference type="Gene3D" id="3.10.560.10">
    <property type="entry name" value="Outer membrane lipoprotein wza domain like"/>
    <property type="match status" value="2"/>
</dbReference>
<protein>
    <submittedName>
        <fullName evidence="4">Polysaccharide export protein</fullName>
    </submittedName>
</protein>
<dbReference type="InterPro" id="IPR049712">
    <property type="entry name" value="Poly_export"/>
</dbReference>
<evidence type="ECO:0000313" key="4">
    <source>
        <dbReference type="EMBL" id="TBN54049.1"/>
    </source>
</evidence>
<sequence>MAINHEGRRSAKFLRATTALLMGATSLAGCAALPAAGPNGASTTTGVHRRDTMNYAVVKLTPAVISTLPPVTLATFTDSFTSRTGAPDVRVGVGDTVRVTIFEAASGGLFVPAEGGTRQGNYVEISPQQIDQSGTLSVPFAGSIAAAGRTPAQIQAVINDRLRSRAIEPNAIVTVSDRQSASVSVLGEVNVPTRYSLTPKGERIMDAIARAQGSKFPDYETIVTVQRGSQESSALLSRIIAEPSQNIYVRPGDSVYLSHNPRYFYAFGSTGQSTFGDSARFSLTDRRVSLADALGMAGGLVDARADASSLLVYRMVPCSALARMGTPVPSCTNPEMVVPTIFIVDLRTPSGYFLAQQFALQERDLLYISTAATVELNKIFDVFTSGANAVQGVRRAKGPQSNL</sequence>
<evidence type="ECO:0000256" key="1">
    <source>
        <dbReference type="ARBA" id="ARBA00022729"/>
    </source>
</evidence>
<accession>A0A4Q9GII7</accession>
<dbReference type="Proteomes" id="UP000291613">
    <property type="component" value="Unassembled WGS sequence"/>
</dbReference>
<feature type="signal peptide" evidence="2">
    <location>
        <begin position="1"/>
        <end position="31"/>
    </location>
</feature>
<name>A0A4Q9GII7_9HYPH</name>
<feature type="chain" id="PRO_5020669860" evidence="2">
    <location>
        <begin position="32"/>
        <end position="403"/>
    </location>
</feature>
<dbReference type="GO" id="GO:0015159">
    <property type="term" value="F:polysaccharide transmembrane transporter activity"/>
    <property type="evidence" value="ECO:0007669"/>
    <property type="project" value="InterPro"/>
</dbReference>
<gene>
    <name evidence="4" type="ORF">EYR15_04085</name>
</gene>
<dbReference type="OrthoDB" id="7198507at2"/>
<keyword evidence="5" id="KW-1185">Reference proteome</keyword>
<proteinExistence type="predicted"/>
<dbReference type="PANTHER" id="PTHR33619">
    <property type="entry name" value="POLYSACCHARIDE EXPORT PROTEIN GFCE-RELATED"/>
    <property type="match status" value="1"/>
</dbReference>
<feature type="domain" description="Polysaccharide export protein N-terminal" evidence="3">
    <location>
        <begin position="86"/>
        <end position="175"/>
    </location>
</feature>
<dbReference type="InterPro" id="IPR003715">
    <property type="entry name" value="Poly_export_N"/>
</dbReference>
<evidence type="ECO:0000259" key="3">
    <source>
        <dbReference type="Pfam" id="PF02563"/>
    </source>
</evidence>
<reference evidence="4 5" key="1">
    <citation type="submission" date="2019-02" db="EMBL/GenBank/DDBJ databases">
        <title>Hansschlegelia quercus sp. nov., a novel methylotrophic bacterium from buds of oak (Quercus robur L.).</title>
        <authorList>
            <person name="Agafonova N.V."/>
            <person name="Kaparullina E.N."/>
            <person name="Grouzdev D.S."/>
            <person name="Doronina N.V."/>
        </authorList>
    </citation>
    <scope>NUCLEOTIDE SEQUENCE [LARGE SCALE GENOMIC DNA]</scope>
    <source>
        <strain evidence="4 5">Dub</strain>
    </source>
</reference>
<evidence type="ECO:0000313" key="5">
    <source>
        <dbReference type="Proteomes" id="UP000291613"/>
    </source>
</evidence>